<feature type="domain" description="Cytochrome b561 bacterial/Ni-hydrogenase" evidence="7">
    <location>
        <begin position="68"/>
        <end position="264"/>
    </location>
</feature>
<dbReference type="Pfam" id="PF01292">
    <property type="entry name" value="Ni_hydr_CYTB"/>
    <property type="match status" value="1"/>
</dbReference>
<comment type="caution">
    <text evidence="8">The sequence shown here is derived from an EMBL/GenBank/DDBJ whole genome shotgun (WGS) entry which is preliminary data.</text>
</comment>
<feature type="transmembrane region" description="Helical" evidence="6">
    <location>
        <begin position="270"/>
        <end position="295"/>
    </location>
</feature>
<keyword evidence="3 6" id="KW-0812">Transmembrane</keyword>
<feature type="transmembrane region" description="Helical" evidence="6">
    <location>
        <begin position="229"/>
        <end position="250"/>
    </location>
</feature>
<dbReference type="RefSeq" id="WP_310245411.1">
    <property type="nucleotide sequence ID" value="NZ_JAVDXX010000001.1"/>
</dbReference>
<organism evidence="8 9">
    <name type="scientific">Pseudoglutamicibacter albus</name>
    <dbReference type="NCBI Taxonomy" id="98671"/>
    <lineage>
        <taxon>Bacteria</taxon>
        <taxon>Bacillati</taxon>
        <taxon>Actinomycetota</taxon>
        <taxon>Actinomycetes</taxon>
        <taxon>Micrococcales</taxon>
        <taxon>Micrococcaceae</taxon>
        <taxon>Pseudoglutamicibacter</taxon>
    </lineage>
</organism>
<keyword evidence="2" id="KW-1003">Cell membrane</keyword>
<evidence type="ECO:0000313" key="8">
    <source>
        <dbReference type="EMBL" id="MDR7292909.1"/>
    </source>
</evidence>
<dbReference type="PANTHER" id="PTHR30485:SF0">
    <property type="entry name" value="NI_FE-HYDROGENASE 1 B-TYPE CYTOCHROME SUBUNIT-RELATED"/>
    <property type="match status" value="1"/>
</dbReference>
<dbReference type="Gene3D" id="1.20.950.20">
    <property type="entry name" value="Transmembrane di-heme cytochromes, Chain C"/>
    <property type="match status" value="1"/>
</dbReference>
<sequence length="308" mass="34173">MPTQSVKRGQRAAMNPAVKIGALVLGAIVVVAVLVLAARGLRSLDAVEEFIQRYPGTSKPPAFSEPGFPLWVRITHYLNFLFILLLMRSGMQKRAIGARKHPAYWTPSKRGGRKIPFLLWWHQFVDVLWVANGIVYVVLLFSTGRWGRMVPTSWDVFPNAISAGLQYLSLDWPLTESWAAYNSLQLLAYFVIVFIAAPLAIISGLRLSSFWPKDAPRLNKIVSAKVARGLHFPVILVFIAFVVFHVFLVFTTGMRQNLNHMFAGTADTSWVGFWGFVISTVIAIGLTAAATTPVLRPIAATHGKVTTR</sequence>
<evidence type="ECO:0000256" key="2">
    <source>
        <dbReference type="ARBA" id="ARBA00022475"/>
    </source>
</evidence>
<evidence type="ECO:0000259" key="7">
    <source>
        <dbReference type="Pfam" id="PF01292"/>
    </source>
</evidence>
<dbReference type="SUPFAM" id="SSF81342">
    <property type="entry name" value="Transmembrane di-heme cytochromes"/>
    <property type="match status" value="1"/>
</dbReference>
<protein>
    <submittedName>
        <fullName evidence="8">Thiosulfate reductase cytochrome b subunit</fullName>
    </submittedName>
</protein>
<dbReference type="InterPro" id="IPR016174">
    <property type="entry name" value="Di-haem_cyt_TM"/>
</dbReference>
<evidence type="ECO:0000256" key="3">
    <source>
        <dbReference type="ARBA" id="ARBA00022692"/>
    </source>
</evidence>
<dbReference type="PANTHER" id="PTHR30485">
    <property type="entry name" value="NI/FE-HYDROGENASE 1 B-TYPE CYTOCHROME SUBUNIT"/>
    <property type="match status" value="1"/>
</dbReference>
<evidence type="ECO:0000256" key="4">
    <source>
        <dbReference type="ARBA" id="ARBA00022989"/>
    </source>
</evidence>
<dbReference type="EMBL" id="JAVDXX010000001">
    <property type="protein sequence ID" value="MDR7292909.1"/>
    <property type="molecule type" value="Genomic_DNA"/>
</dbReference>
<feature type="transmembrane region" description="Helical" evidence="6">
    <location>
        <begin position="118"/>
        <end position="141"/>
    </location>
</feature>
<keyword evidence="9" id="KW-1185">Reference proteome</keyword>
<evidence type="ECO:0000313" key="9">
    <source>
        <dbReference type="Proteomes" id="UP001180715"/>
    </source>
</evidence>
<dbReference type="InterPro" id="IPR011577">
    <property type="entry name" value="Cyt_b561_bac/Ni-Hgenase"/>
</dbReference>
<comment type="subcellular location">
    <subcellularLocation>
        <location evidence="1">Cell membrane</location>
        <topology evidence="1">Multi-pass membrane protein</topology>
    </subcellularLocation>
</comment>
<dbReference type="InterPro" id="IPR051542">
    <property type="entry name" value="Hydrogenase_cytochrome"/>
</dbReference>
<keyword evidence="4 6" id="KW-1133">Transmembrane helix</keyword>
<proteinExistence type="predicted"/>
<dbReference type="Proteomes" id="UP001180715">
    <property type="component" value="Unassembled WGS sequence"/>
</dbReference>
<name>A0ABU1YX29_9MICC</name>
<accession>A0ABU1YX29</accession>
<evidence type="ECO:0000256" key="5">
    <source>
        <dbReference type="ARBA" id="ARBA00023136"/>
    </source>
</evidence>
<feature type="transmembrane region" description="Helical" evidence="6">
    <location>
        <begin position="20"/>
        <end position="38"/>
    </location>
</feature>
<reference evidence="8" key="1">
    <citation type="submission" date="2023-07" db="EMBL/GenBank/DDBJ databases">
        <title>Sequencing the genomes of 1000 actinobacteria strains.</title>
        <authorList>
            <person name="Klenk H.-P."/>
        </authorList>
    </citation>
    <scope>NUCLEOTIDE SEQUENCE</scope>
    <source>
        <strain evidence="8">DSM 13068</strain>
    </source>
</reference>
<gene>
    <name evidence="8" type="ORF">J2S67_000177</name>
</gene>
<feature type="transmembrane region" description="Helical" evidence="6">
    <location>
        <begin position="68"/>
        <end position="87"/>
    </location>
</feature>
<evidence type="ECO:0000256" key="6">
    <source>
        <dbReference type="SAM" id="Phobius"/>
    </source>
</evidence>
<keyword evidence="5 6" id="KW-0472">Membrane</keyword>
<feature type="transmembrane region" description="Helical" evidence="6">
    <location>
        <begin position="186"/>
        <end position="208"/>
    </location>
</feature>
<evidence type="ECO:0000256" key="1">
    <source>
        <dbReference type="ARBA" id="ARBA00004651"/>
    </source>
</evidence>